<protein>
    <submittedName>
        <fullName evidence="2">Thioredoxin-like domain-containing protein</fullName>
    </submittedName>
</protein>
<sequence length="419" mass="47258">MDIVALKRKITTMVWTLLFLIVVQTMGVAQGITFSKSDNWKEVVDQARSEGKFIFVDCYTTWCHPCRLMAAQVFADDSVGSFMRDKFISVKLQMDSTKTDSDFVKSWYVDAKHIGSTYEVRSYPTLLYFDSDGQIVHKSVGAVPIPEFLRISSSALVPQGQYYTLLQQLSQGDRSRETYIHAFTAALGANEAGRADSLFRTFWSLCDQTDRRSSQVLSHAAKFVQSTSDSVFTDLLEGVEDNVAGADVKRVVKKLIADEVTTFLTRDVEKPDFGEIDKLIQRKYPAFAQEALVKSKLAYHQDRSEWRQFVKIVDAENSREESSLAFDELMNYAYMVFYHCGDKKSLKTAESWLSTTDSRDALSAAVIQSLLQYRQGERAAAITLMGSTISKLSTAGGEQPELQQMLSRMTKGEMLWSPE</sequence>
<reference evidence="3" key="1">
    <citation type="submission" date="2017-02" db="EMBL/GenBank/DDBJ databases">
        <authorList>
            <person name="Varghese N."/>
            <person name="Submissions S."/>
        </authorList>
    </citation>
    <scope>NUCLEOTIDE SEQUENCE [LARGE SCALE GENOMIC DNA]</scope>
    <source>
        <strain evidence="3">DSM 24091</strain>
    </source>
</reference>
<accession>A0A1T5BQ20</accession>
<dbReference type="CDD" id="cd02947">
    <property type="entry name" value="TRX_family"/>
    <property type="match status" value="1"/>
</dbReference>
<dbReference type="InterPro" id="IPR013766">
    <property type="entry name" value="Thioredoxin_domain"/>
</dbReference>
<name>A0A1T5BQ20_9SPHI</name>
<proteinExistence type="predicted"/>
<dbReference type="Gene3D" id="3.40.30.10">
    <property type="entry name" value="Glutaredoxin"/>
    <property type="match status" value="1"/>
</dbReference>
<organism evidence="2 3">
    <name type="scientific">Sphingobacterium nematocida</name>
    <dbReference type="NCBI Taxonomy" id="1513896"/>
    <lineage>
        <taxon>Bacteria</taxon>
        <taxon>Pseudomonadati</taxon>
        <taxon>Bacteroidota</taxon>
        <taxon>Sphingobacteriia</taxon>
        <taxon>Sphingobacteriales</taxon>
        <taxon>Sphingobacteriaceae</taxon>
        <taxon>Sphingobacterium</taxon>
    </lineage>
</organism>
<dbReference type="InterPro" id="IPR012336">
    <property type="entry name" value="Thioredoxin-like_fold"/>
</dbReference>
<dbReference type="InterPro" id="IPR036249">
    <property type="entry name" value="Thioredoxin-like_sf"/>
</dbReference>
<keyword evidence="3" id="KW-1185">Reference proteome</keyword>
<evidence type="ECO:0000259" key="1">
    <source>
        <dbReference type="PROSITE" id="PS51352"/>
    </source>
</evidence>
<dbReference type="PROSITE" id="PS51352">
    <property type="entry name" value="THIOREDOXIN_2"/>
    <property type="match status" value="1"/>
</dbReference>
<feature type="domain" description="Thioredoxin" evidence="1">
    <location>
        <begin position="23"/>
        <end position="157"/>
    </location>
</feature>
<dbReference type="OrthoDB" id="120730at2"/>
<dbReference type="AlphaFoldDB" id="A0A1T5BQ20"/>
<dbReference type="RefSeq" id="WP_079641537.1">
    <property type="nucleotide sequence ID" value="NZ_FUZF01000002.1"/>
</dbReference>
<evidence type="ECO:0000313" key="2">
    <source>
        <dbReference type="EMBL" id="SKB49432.1"/>
    </source>
</evidence>
<dbReference type="Pfam" id="PF13098">
    <property type="entry name" value="Thioredoxin_2"/>
    <property type="match status" value="1"/>
</dbReference>
<gene>
    <name evidence="2" type="ORF">SAMN05660841_00876</name>
</gene>
<evidence type="ECO:0000313" key="3">
    <source>
        <dbReference type="Proteomes" id="UP000190150"/>
    </source>
</evidence>
<dbReference type="EMBL" id="FUZF01000002">
    <property type="protein sequence ID" value="SKB49432.1"/>
    <property type="molecule type" value="Genomic_DNA"/>
</dbReference>
<dbReference type="Proteomes" id="UP000190150">
    <property type="component" value="Unassembled WGS sequence"/>
</dbReference>
<dbReference type="SUPFAM" id="SSF52833">
    <property type="entry name" value="Thioredoxin-like"/>
    <property type="match status" value="1"/>
</dbReference>
<dbReference type="STRING" id="1513896.SAMN05660841_00876"/>